<name>A0A4S8LT63_DENBC</name>
<dbReference type="PROSITE" id="PS50011">
    <property type="entry name" value="PROTEIN_KINASE_DOM"/>
    <property type="match status" value="1"/>
</dbReference>
<dbReference type="OrthoDB" id="346907at2759"/>
<dbReference type="AlphaFoldDB" id="A0A4S8LT63"/>
<dbReference type="GO" id="GO:0004674">
    <property type="term" value="F:protein serine/threonine kinase activity"/>
    <property type="evidence" value="ECO:0007669"/>
    <property type="project" value="TreeGrafter"/>
</dbReference>
<keyword evidence="2" id="KW-0808">Transferase</keyword>
<accession>A0A4S8LT63</accession>
<keyword evidence="2" id="KW-0418">Kinase</keyword>
<keyword evidence="3" id="KW-1185">Reference proteome</keyword>
<dbReference type="EMBL" id="ML179287">
    <property type="protein sequence ID" value="THU92128.1"/>
    <property type="molecule type" value="Genomic_DNA"/>
</dbReference>
<dbReference type="SMART" id="SM00220">
    <property type="entry name" value="S_TKc"/>
    <property type="match status" value="1"/>
</dbReference>
<dbReference type="PROSITE" id="PS00108">
    <property type="entry name" value="PROTEIN_KINASE_ST"/>
    <property type="match status" value="1"/>
</dbReference>
<dbReference type="InterPro" id="IPR051681">
    <property type="entry name" value="Ser/Thr_Kinases-Pseudokinases"/>
</dbReference>
<dbReference type="PANTHER" id="PTHR44329">
    <property type="entry name" value="SERINE/THREONINE-PROTEIN KINASE TNNI3K-RELATED"/>
    <property type="match status" value="1"/>
</dbReference>
<dbReference type="InterPro" id="IPR011009">
    <property type="entry name" value="Kinase-like_dom_sf"/>
</dbReference>
<evidence type="ECO:0000259" key="1">
    <source>
        <dbReference type="PROSITE" id="PS50011"/>
    </source>
</evidence>
<dbReference type="SUPFAM" id="SSF56112">
    <property type="entry name" value="Protein kinase-like (PK-like)"/>
    <property type="match status" value="1"/>
</dbReference>
<feature type="non-terminal residue" evidence="2">
    <location>
        <position position="1"/>
    </location>
</feature>
<organism evidence="2 3">
    <name type="scientific">Dendrothele bispora (strain CBS 962.96)</name>
    <dbReference type="NCBI Taxonomy" id="1314807"/>
    <lineage>
        <taxon>Eukaryota</taxon>
        <taxon>Fungi</taxon>
        <taxon>Dikarya</taxon>
        <taxon>Basidiomycota</taxon>
        <taxon>Agaricomycotina</taxon>
        <taxon>Agaricomycetes</taxon>
        <taxon>Agaricomycetidae</taxon>
        <taxon>Agaricales</taxon>
        <taxon>Agaricales incertae sedis</taxon>
        <taxon>Dendrothele</taxon>
    </lineage>
</organism>
<gene>
    <name evidence="2" type="ORF">K435DRAFT_672769</name>
</gene>
<evidence type="ECO:0000313" key="2">
    <source>
        <dbReference type="EMBL" id="THU92128.1"/>
    </source>
</evidence>
<evidence type="ECO:0000313" key="3">
    <source>
        <dbReference type="Proteomes" id="UP000297245"/>
    </source>
</evidence>
<protein>
    <submittedName>
        <fullName evidence="2">Kinase-like protein</fullName>
    </submittedName>
</protein>
<feature type="domain" description="Protein kinase" evidence="1">
    <location>
        <begin position="1"/>
        <end position="225"/>
    </location>
</feature>
<dbReference type="InterPro" id="IPR000719">
    <property type="entry name" value="Prot_kinase_dom"/>
</dbReference>
<dbReference type="Pfam" id="PF07714">
    <property type="entry name" value="PK_Tyr_Ser-Thr"/>
    <property type="match status" value="1"/>
</dbReference>
<dbReference type="Gene3D" id="1.10.510.10">
    <property type="entry name" value="Transferase(Phosphotransferase) domain 1"/>
    <property type="match status" value="1"/>
</dbReference>
<dbReference type="Proteomes" id="UP000297245">
    <property type="component" value="Unassembled WGS sequence"/>
</dbReference>
<dbReference type="InterPro" id="IPR001245">
    <property type="entry name" value="Ser-Thr/Tyr_kinase_cat_dom"/>
</dbReference>
<dbReference type="GO" id="GO:0005524">
    <property type="term" value="F:ATP binding"/>
    <property type="evidence" value="ECO:0007669"/>
    <property type="project" value="InterPro"/>
</dbReference>
<dbReference type="InterPro" id="IPR008271">
    <property type="entry name" value="Ser/Thr_kinase_AS"/>
</dbReference>
<sequence length="310" mass="34833">LSNEVLLWKQLCHRRILPLYGVSVELFQPSYCIISPWMQNGDIGSFLRKSNESRFQKKLYLVSCIHLGLSYLHGLDPPIVHGDIKGSNVLISDDFHCCLADFGLSVIETQTQSNNNSSSAHIRGSIRWLAPELMNPDTVPTGTGYSKTRDIYAFGCTVVEVLTGRPPFPEYKMDLHVMIQVLKGNRPPRPWQCSEELWALIQQCWSERIIDRPLAGVVFDRLTSLAPSPPTPPYSAGIQCSEGLFNSCLFDFQSDFIDLPCAKYSGLDDLSLSFDLSVRHSDGSAISGITWDEADLLNAWKEYQLRQSLN</sequence>
<reference evidence="2 3" key="1">
    <citation type="journal article" date="2019" name="Nat. Ecol. Evol.">
        <title>Megaphylogeny resolves global patterns of mushroom evolution.</title>
        <authorList>
            <person name="Varga T."/>
            <person name="Krizsan K."/>
            <person name="Foldi C."/>
            <person name="Dima B."/>
            <person name="Sanchez-Garcia M."/>
            <person name="Sanchez-Ramirez S."/>
            <person name="Szollosi G.J."/>
            <person name="Szarkandi J.G."/>
            <person name="Papp V."/>
            <person name="Albert L."/>
            <person name="Andreopoulos W."/>
            <person name="Angelini C."/>
            <person name="Antonin V."/>
            <person name="Barry K.W."/>
            <person name="Bougher N.L."/>
            <person name="Buchanan P."/>
            <person name="Buyck B."/>
            <person name="Bense V."/>
            <person name="Catcheside P."/>
            <person name="Chovatia M."/>
            <person name="Cooper J."/>
            <person name="Damon W."/>
            <person name="Desjardin D."/>
            <person name="Finy P."/>
            <person name="Geml J."/>
            <person name="Haridas S."/>
            <person name="Hughes K."/>
            <person name="Justo A."/>
            <person name="Karasinski D."/>
            <person name="Kautmanova I."/>
            <person name="Kiss B."/>
            <person name="Kocsube S."/>
            <person name="Kotiranta H."/>
            <person name="LaButti K.M."/>
            <person name="Lechner B.E."/>
            <person name="Liimatainen K."/>
            <person name="Lipzen A."/>
            <person name="Lukacs Z."/>
            <person name="Mihaltcheva S."/>
            <person name="Morgado L.N."/>
            <person name="Niskanen T."/>
            <person name="Noordeloos M.E."/>
            <person name="Ohm R.A."/>
            <person name="Ortiz-Santana B."/>
            <person name="Ovrebo C."/>
            <person name="Racz N."/>
            <person name="Riley R."/>
            <person name="Savchenko A."/>
            <person name="Shiryaev A."/>
            <person name="Soop K."/>
            <person name="Spirin V."/>
            <person name="Szebenyi C."/>
            <person name="Tomsovsky M."/>
            <person name="Tulloss R.E."/>
            <person name="Uehling J."/>
            <person name="Grigoriev I.V."/>
            <person name="Vagvolgyi C."/>
            <person name="Papp T."/>
            <person name="Martin F.M."/>
            <person name="Miettinen O."/>
            <person name="Hibbett D.S."/>
            <person name="Nagy L.G."/>
        </authorList>
    </citation>
    <scope>NUCLEOTIDE SEQUENCE [LARGE SCALE GENOMIC DNA]</scope>
    <source>
        <strain evidence="2 3">CBS 962.96</strain>
    </source>
</reference>
<proteinExistence type="predicted"/>